<keyword evidence="2" id="KW-1185">Reference proteome</keyword>
<proteinExistence type="predicted"/>
<gene>
    <name evidence="1" type="ORF">NE237_001171</name>
</gene>
<comment type="caution">
    <text evidence="1">The sequence shown here is derived from an EMBL/GenBank/DDBJ whole genome shotgun (WGS) entry which is preliminary data.</text>
</comment>
<reference evidence="1" key="1">
    <citation type="journal article" date="2023" name="Plant J.">
        <title>The genome of the king protea, Protea cynaroides.</title>
        <authorList>
            <person name="Chang J."/>
            <person name="Duong T.A."/>
            <person name="Schoeman C."/>
            <person name="Ma X."/>
            <person name="Roodt D."/>
            <person name="Barker N."/>
            <person name="Li Z."/>
            <person name="Van de Peer Y."/>
            <person name="Mizrachi E."/>
        </authorList>
    </citation>
    <scope>NUCLEOTIDE SEQUENCE</scope>
    <source>
        <tissue evidence="1">Young leaves</tissue>
    </source>
</reference>
<evidence type="ECO:0000313" key="1">
    <source>
        <dbReference type="EMBL" id="KAJ4976065.1"/>
    </source>
</evidence>
<dbReference type="EMBL" id="JAMYWD010000003">
    <property type="protein sequence ID" value="KAJ4976065.1"/>
    <property type="molecule type" value="Genomic_DNA"/>
</dbReference>
<evidence type="ECO:0000313" key="2">
    <source>
        <dbReference type="Proteomes" id="UP001141806"/>
    </source>
</evidence>
<accession>A0A9Q0QY81</accession>
<name>A0A9Q0QY81_9MAGN</name>
<dbReference type="AlphaFoldDB" id="A0A9Q0QY81"/>
<protein>
    <submittedName>
        <fullName evidence="1">Uncharacterized protein</fullName>
    </submittedName>
</protein>
<sequence length="191" mass="21435">MKMRKENARLGVTFLVVEKPLDLEWKVWGGKVFTANHVSESIRKSPVLKERGIGAENDIEGVGERCYALDPTTIENDEERIAGPVGETLVEAISRESKGETEGILHFLGVRERVLLDQIQLEYDEENLFLQDLHYHYVWKPNQSSFCNGFGHKTVTNMAIGVGGNGFTASDRGAGPAVLILRWRKVIRKVV</sequence>
<dbReference type="Proteomes" id="UP001141806">
    <property type="component" value="Unassembled WGS sequence"/>
</dbReference>
<organism evidence="1 2">
    <name type="scientific">Protea cynaroides</name>
    <dbReference type="NCBI Taxonomy" id="273540"/>
    <lineage>
        <taxon>Eukaryota</taxon>
        <taxon>Viridiplantae</taxon>
        <taxon>Streptophyta</taxon>
        <taxon>Embryophyta</taxon>
        <taxon>Tracheophyta</taxon>
        <taxon>Spermatophyta</taxon>
        <taxon>Magnoliopsida</taxon>
        <taxon>Proteales</taxon>
        <taxon>Proteaceae</taxon>
        <taxon>Protea</taxon>
    </lineage>
</organism>